<dbReference type="InterPro" id="IPR017907">
    <property type="entry name" value="Znf_RING_CS"/>
</dbReference>
<dbReference type="PROSITE" id="PS50119">
    <property type="entry name" value="ZF_BBOX"/>
    <property type="match status" value="1"/>
</dbReference>
<evidence type="ECO:0000259" key="7">
    <source>
        <dbReference type="PROSITE" id="PS50119"/>
    </source>
</evidence>
<dbReference type="InterPro" id="IPR027370">
    <property type="entry name" value="Znf-RING_euk"/>
</dbReference>
<evidence type="ECO:0000313" key="9">
    <source>
        <dbReference type="Proteomes" id="UP001591681"/>
    </source>
</evidence>
<feature type="region of interest" description="Disordered" evidence="5">
    <location>
        <begin position="216"/>
        <end position="249"/>
    </location>
</feature>
<name>A0ABD1KJ71_9TELE</name>
<dbReference type="Gene3D" id="3.30.40.10">
    <property type="entry name" value="Zinc/RING finger domain, C3HC4 (zinc finger)"/>
    <property type="match status" value="1"/>
</dbReference>
<dbReference type="Pfam" id="PF13445">
    <property type="entry name" value="zf-RING_UBOX"/>
    <property type="match status" value="1"/>
</dbReference>
<evidence type="ECO:0000313" key="8">
    <source>
        <dbReference type="EMBL" id="KAL2099217.1"/>
    </source>
</evidence>
<evidence type="ECO:0000259" key="6">
    <source>
        <dbReference type="PROSITE" id="PS50089"/>
    </source>
</evidence>
<dbReference type="AlphaFoldDB" id="A0ABD1KJ71"/>
<feature type="domain" description="B box-type" evidence="7">
    <location>
        <begin position="104"/>
        <end position="148"/>
    </location>
</feature>
<dbReference type="InterPro" id="IPR001841">
    <property type="entry name" value="Znf_RING"/>
</dbReference>
<dbReference type="InterPro" id="IPR000315">
    <property type="entry name" value="Znf_B-box"/>
</dbReference>
<dbReference type="PANTHER" id="PTHR25462">
    <property type="entry name" value="BONUS, ISOFORM C-RELATED"/>
    <property type="match status" value="1"/>
</dbReference>
<organism evidence="8 9">
    <name type="scientific">Coilia grayii</name>
    <name type="common">Gray's grenadier anchovy</name>
    <dbReference type="NCBI Taxonomy" id="363190"/>
    <lineage>
        <taxon>Eukaryota</taxon>
        <taxon>Metazoa</taxon>
        <taxon>Chordata</taxon>
        <taxon>Craniata</taxon>
        <taxon>Vertebrata</taxon>
        <taxon>Euteleostomi</taxon>
        <taxon>Actinopterygii</taxon>
        <taxon>Neopterygii</taxon>
        <taxon>Teleostei</taxon>
        <taxon>Clupei</taxon>
        <taxon>Clupeiformes</taxon>
        <taxon>Clupeoidei</taxon>
        <taxon>Engraulidae</taxon>
        <taxon>Coilinae</taxon>
        <taxon>Coilia</taxon>
    </lineage>
</organism>
<evidence type="ECO:0000256" key="5">
    <source>
        <dbReference type="SAM" id="MobiDB-lite"/>
    </source>
</evidence>
<dbReference type="PROSITE" id="PS00518">
    <property type="entry name" value="ZF_RING_1"/>
    <property type="match status" value="1"/>
</dbReference>
<feature type="compositionally biased region" description="Polar residues" evidence="5">
    <location>
        <begin position="224"/>
        <end position="235"/>
    </location>
</feature>
<dbReference type="Gene3D" id="3.30.160.60">
    <property type="entry name" value="Classic Zinc Finger"/>
    <property type="match status" value="1"/>
</dbReference>
<dbReference type="Proteomes" id="UP001591681">
    <property type="component" value="Unassembled WGS sequence"/>
</dbReference>
<proteinExistence type="predicted"/>
<evidence type="ECO:0000256" key="1">
    <source>
        <dbReference type="ARBA" id="ARBA00022723"/>
    </source>
</evidence>
<dbReference type="SMART" id="SM00184">
    <property type="entry name" value="RING"/>
    <property type="match status" value="1"/>
</dbReference>
<evidence type="ECO:0000256" key="3">
    <source>
        <dbReference type="ARBA" id="ARBA00022833"/>
    </source>
</evidence>
<dbReference type="PANTHER" id="PTHR25462:SF301">
    <property type="entry name" value="E3 UBIQUITIN-PROTEIN LIGASE TRIM56-LIKE"/>
    <property type="match status" value="1"/>
</dbReference>
<comment type="caution">
    <text evidence="8">The sequence shown here is derived from an EMBL/GenBank/DDBJ whole genome shotgun (WGS) entry which is preliminary data.</text>
</comment>
<gene>
    <name evidence="8" type="ORF">ACEWY4_005697</name>
</gene>
<sequence length="305" mass="32988">MSLAARCLHAVSACLVCTESYDAGRRRPKLLRCGHTFCLSCLSEIARLSASTERCRTATPGSETLVCPKCRVTTPLLPPQRSVAHLADNFAIVDFITADHSVAEPEVYCAKHPDKREKYFCMSCCRLLCPACALEHASQAPSHTIRNVESAAGHYRRRLHSALDYCRERLELLGRVLRDAAEERQRISALRLSLEHLTGGVCDAELLSQTHTLMGLQDPEPHLSSPTAPKTSSPIRLTRGGQGQPDGVPDGAVCERRWCDACHWGMAGASGGQGQTAPLPGVTGTGTSIRCRSEDPWGAALHPAA</sequence>
<dbReference type="GO" id="GO:0008270">
    <property type="term" value="F:zinc ion binding"/>
    <property type="evidence" value="ECO:0007669"/>
    <property type="project" value="UniProtKB-KW"/>
</dbReference>
<dbReference type="Pfam" id="PF00643">
    <property type="entry name" value="zf-B_box"/>
    <property type="match status" value="1"/>
</dbReference>
<protein>
    <submittedName>
        <fullName evidence="8">Uncharacterized protein</fullName>
    </submittedName>
</protein>
<feature type="domain" description="RING-type" evidence="6">
    <location>
        <begin position="14"/>
        <end position="71"/>
    </location>
</feature>
<accession>A0ABD1KJ71</accession>
<reference evidence="8 9" key="1">
    <citation type="submission" date="2024-09" db="EMBL/GenBank/DDBJ databases">
        <title>A chromosome-level genome assembly of Gray's grenadier anchovy, Coilia grayii.</title>
        <authorList>
            <person name="Fu Z."/>
        </authorList>
    </citation>
    <scope>NUCLEOTIDE SEQUENCE [LARGE SCALE GENOMIC DNA]</scope>
    <source>
        <strain evidence="8">G4</strain>
        <tissue evidence="8">Muscle</tissue>
    </source>
</reference>
<keyword evidence="2 4" id="KW-0863">Zinc-finger</keyword>
<dbReference type="EMBL" id="JBHFQA010000005">
    <property type="protein sequence ID" value="KAL2099217.1"/>
    <property type="molecule type" value="Genomic_DNA"/>
</dbReference>
<dbReference type="SUPFAM" id="SSF57850">
    <property type="entry name" value="RING/U-box"/>
    <property type="match status" value="1"/>
</dbReference>
<dbReference type="SUPFAM" id="SSF57845">
    <property type="entry name" value="B-box zinc-binding domain"/>
    <property type="match status" value="1"/>
</dbReference>
<evidence type="ECO:0000256" key="4">
    <source>
        <dbReference type="PROSITE-ProRule" id="PRU00024"/>
    </source>
</evidence>
<dbReference type="PROSITE" id="PS50089">
    <property type="entry name" value="ZF_RING_2"/>
    <property type="match status" value="1"/>
</dbReference>
<dbReference type="InterPro" id="IPR047153">
    <property type="entry name" value="TRIM45/56/19-like"/>
</dbReference>
<evidence type="ECO:0000256" key="2">
    <source>
        <dbReference type="ARBA" id="ARBA00022771"/>
    </source>
</evidence>
<keyword evidence="9" id="KW-1185">Reference proteome</keyword>
<dbReference type="InterPro" id="IPR013083">
    <property type="entry name" value="Znf_RING/FYVE/PHD"/>
</dbReference>
<keyword evidence="1" id="KW-0479">Metal-binding</keyword>
<keyword evidence="3" id="KW-0862">Zinc</keyword>